<feature type="compositionally biased region" description="Basic and acidic residues" evidence="1">
    <location>
        <begin position="580"/>
        <end position="593"/>
    </location>
</feature>
<feature type="compositionally biased region" description="Basic and acidic residues" evidence="1">
    <location>
        <begin position="1031"/>
        <end position="1048"/>
    </location>
</feature>
<feature type="region of interest" description="Disordered" evidence="1">
    <location>
        <begin position="1013"/>
        <end position="1061"/>
    </location>
</feature>
<dbReference type="VEuPathDB" id="ToxoDB:CSUI_000403"/>
<dbReference type="RefSeq" id="XP_067927381.1">
    <property type="nucleotide sequence ID" value="XM_068060637.1"/>
</dbReference>
<sequence length="1206" mass="136871">MSVLAMHLSSLSSFHSLSYLLTSSLFILFLCLDNLEILTPTRVHAIVSIPRKHSKLFFSSLPFTSFSHDHRRYPSSPLHWQRCCGFKRPSFAPFDNPFEQEKKKKKIVQSSSSPLRILLPAFLPSSRRSFLVKISSSRSAFLSWLSSFSSLSTSLILPRFSHVVRGTSSSISSLPTAFLSKGDAPPLLPSFVPSPYLSRGRKTESSSLRIHSQILSISNKSSIDTVYTSSLNSLFSSSSFRIDLRRQISTREHPRDETQDSRDSASRWLASIVSPFSPQTSTGRFMLLQPSKEETHPRFKQPNYGRGSKSGRRYLSLSLSSLSLCEDSKRAFTESPEESARGGVEDRRREEEEEEREEKKKREETSRGKNRNPDEERMNSANSPERKDGEERRKGQNRLQGWSKGDKEEEEDEDTFGLFTEGSVKMSEEKQQAVNLDELRAFCKEHAFVTPTAEIYGGLKGVQDFGAVGYLFLKNLRASLHNFFIQSQDFSLRTLPLLFPSTPPDKTTDISIPFSSSFLKREEEIPSLPNLETSELPAINDLSPPQSGCLLPSQDIHPEERRFQFHEKTGLDEEGEEEREEKKEKKRDSENERRKCGRLSWNLPLGKAIRLGQVFSVETASLSPFEVLRASGHAMHFVDSMVECLDTGKLFRTDALVYRQVCDLSNQIGEERKDEEVKLQFEIAPLSSSSFSFSSSSERHTDVPIENLGGESDKEKKKKKRERSSSRRLSYSLWKPLTQAPPEVFRFLPSPVTGRPGGLSLPFRQNLMLYTRLSRRLSEGERASSSYIQGRIREGISCLKREEDVKEAKKKEEEKVEGEKEVTRIGEERKTAFDHVGGEYDRERSHARDKADGAMIATEERLGKPRDLRESLRVPEEQSEKVRYFIDPRQEDAVSVMNAWVHKLLRFFIAIDLRYNGEEKRITKSPTCSISPSHSSSPLFLPSGLPKNSLALVDQGVADLAHYSSRCLDITFSFPFGPGELCGVALRTDADLRAHEKASGESLSLHVQSTLSHSSTSSSSCSPHQPSWLLRSEERQRTRERDFSHEAVHEEDEEETKSKKKQACLPYVIEPSIGLERLFLALLISGFVTDVVNGKPRRYLNLHPALAPFTVAVFPVVTNVESLKEKAHELFRQLSPRFSTFWDGSSTSIGRRYRRADELGVPYCLTVDHQTLGDGSVTVRWRNSAEQRRIYIHAVESFLLARTRFP</sequence>
<dbReference type="InterPro" id="IPR036621">
    <property type="entry name" value="Anticodon-bd_dom_sf"/>
</dbReference>
<dbReference type="InterPro" id="IPR027031">
    <property type="entry name" value="Gly-tRNA_synthase/POLG2"/>
</dbReference>
<dbReference type="Proteomes" id="UP000221165">
    <property type="component" value="Unassembled WGS sequence"/>
</dbReference>
<dbReference type="Gene3D" id="3.30.930.10">
    <property type="entry name" value="Bira Bifunctional Protein, Domain 2"/>
    <property type="match status" value="2"/>
</dbReference>
<gene>
    <name evidence="3" type="ORF">CSUI_000403</name>
</gene>
<evidence type="ECO:0000256" key="1">
    <source>
        <dbReference type="SAM" id="MobiDB-lite"/>
    </source>
</evidence>
<dbReference type="Gene3D" id="3.40.50.800">
    <property type="entry name" value="Anticodon-binding domain"/>
    <property type="match status" value="1"/>
</dbReference>
<dbReference type="SUPFAM" id="SSF52954">
    <property type="entry name" value="Class II aaRS ABD-related"/>
    <property type="match status" value="1"/>
</dbReference>
<feature type="region of interest" description="Disordered" evidence="1">
    <location>
        <begin position="530"/>
        <end position="553"/>
    </location>
</feature>
<feature type="region of interest" description="Disordered" evidence="1">
    <location>
        <begin position="290"/>
        <end position="311"/>
    </location>
</feature>
<protein>
    <submittedName>
        <fullName evidence="3">Anticodon binding domain-containing protein</fullName>
    </submittedName>
</protein>
<dbReference type="GO" id="GO:0005737">
    <property type="term" value="C:cytoplasm"/>
    <property type="evidence" value="ECO:0007669"/>
    <property type="project" value="TreeGrafter"/>
</dbReference>
<accession>A0A2C6LGD8</accession>
<dbReference type="GeneID" id="94423848"/>
<dbReference type="GO" id="GO:0004820">
    <property type="term" value="F:glycine-tRNA ligase activity"/>
    <property type="evidence" value="ECO:0007669"/>
    <property type="project" value="TreeGrafter"/>
</dbReference>
<dbReference type="SUPFAM" id="SSF55681">
    <property type="entry name" value="Class II aaRS and biotin synthetases"/>
    <property type="match status" value="3"/>
</dbReference>
<organism evidence="3 4">
    <name type="scientific">Cystoisospora suis</name>
    <dbReference type="NCBI Taxonomy" id="483139"/>
    <lineage>
        <taxon>Eukaryota</taxon>
        <taxon>Sar</taxon>
        <taxon>Alveolata</taxon>
        <taxon>Apicomplexa</taxon>
        <taxon>Conoidasida</taxon>
        <taxon>Coccidia</taxon>
        <taxon>Eucoccidiorida</taxon>
        <taxon>Eimeriorina</taxon>
        <taxon>Sarcocystidae</taxon>
        <taxon>Cystoisospora</taxon>
    </lineage>
</organism>
<dbReference type="AlphaFoldDB" id="A0A2C6LGD8"/>
<evidence type="ECO:0000313" key="4">
    <source>
        <dbReference type="Proteomes" id="UP000221165"/>
    </source>
</evidence>
<keyword evidence="4" id="KW-1185">Reference proteome</keyword>
<dbReference type="PANTHER" id="PTHR10745:SF8">
    <property type="entry name" value="DNA POLYMERASE SUBUNIT GAMMA-2, MITOCHONDRIAL"/>
    <property type="match status" value="1"/>
</dbReference>
<dbReference type="InterPro" id="IPR004154">
    <property type="entry name" value="Anticodon-bd"/>
</dbReference>
<feature type="compositionally biased region" description="Low complexity" evidence="1">
    <location>
        <begin position="1013"/>
        <end position="1027"/>
    </location>
</feature>
<feature type="region of interest" description="Disordered" evidence="1">
    <location>
        <begin position="328"/>
        <end position="423"/>
    </location>
</feature>
<dbReference type="EMBL" id="MIGC01000173">
    <property type="protein sequence ID" value="PHJ25735.1"/>
    <property type="molecule type" value="Genomic_DNA"/>
</dbReference>
<feature type="compositionally biased region" description="Basic and acidic residues" evidence="1">
    <location>
        <begin position="328"/>
        <end position="350"/>
    </location>
</feature>
<evidence type="ECO:0000259" key="2">
    <source>
        <dbReference type="Pfam" id="PF03129"/>
    </source>
</evidence>
<feature type="compositionally biased region" description="Basic and acidic residues" evidence="1">
    <location>
        <begin position="357"/>
        <end position="394"/>
    </location>
</feature>
<comment type="caution">
    <text evidence="3">The sequence shown here is derived from an EMBL/GenBank/DDBJ whole genome shotgun (WGS) entry which is preliminary data.</text>
</comment>
<feature type="region of interest" description="Disordered" evidence="1">
    <location>
        <begin position="566"/>
        <end position="593"/>
    </location>
</feature>
<dbReference type="InterPro" id="IPR045864">
    <property type="entry name" value="aa-tRNA-synth_II/BPL/LPL"/>
</dbReference>
<dbReference type="OrthoDB" id="57698at2759"/>
<feature type="domain" description="Anticodon-binding" evidence="2">
    <location>
        <begin position="1111"/>
        <end position="1201"/>
    </location>
</feature>
<evidence type="ECO:0000313" key="3">
    <source>
        <dbReference type="EMBL" id="PHJ25735.1"/>
    </source>
</evidence>
<dbReference type="GO" id="GO:0006426">
    <property type="term" value="P:glycyl-tRNA aminoacylation"/>
    <property type="evidence" value="ECO:0007669"/>
    <property type="project" value="TreeGrafter"/>
</dbReference>
<dbReference type="Pfam" id="PF03129">
    <property type="entry name" value="HGTP_anticodon"/>
    <property type="match status" value="1"/>
</dbReference>
<dbReference type="PANTHER" id="PTHR10745">
    <property type="entry name" value="GLYCYL-TRNA SYNTHETASE/DNA POLYMERASE SUBUNIT GAMMA-2"/>
    <property type="match status" value="1"/>
</dbReference>
<name>A0A2C6LGD8_9APIC</name>
<reference evidence="3 4" key="1">
    <citation type="journal article" date="2017" name="Int. J. Parasitol.">
        <title>The genome of the protozoan parasite Cystoisospora suis and a reverse vaccinology approach to identify vaccine candidates.</title>
        <authorList>
            <person name="Palmieri N."/>
            <person name="Shrestha A."/>
            <person name="Ruttkowski B."/>
            <person name="Beck T."/>
            <person name="Vogl C."/>
            <person name="Tomley F."/>
            <person name="Blake D.P."/>
            <person name="Joachim A."/>
        </authorList>
    </citation>
    <scope>NUCLEOTIDE SEQUENCE [LARGE SCALE GENOMIC DNA]</scope>
    <source>
        <strain evidence="3 4">Wien I</strain>
    </source>
</reference>
<proteinExistence type="predicted"/>
<feature type="region of interest" description="Disordered" evidence="1">
    <location>
        <begin position="689"/>
        <end position="724"/>
    </location>
</feature>